<evidence type="ECO:0000313" key="2">
    <source>
        <dbReference type="EMBL" id="GFH11459.1"/>
    </source>
</evidence>
<feature type="region of interest" description="Disordered" evidence="1">
    <location>
        <begin position="20"/>
        <end position="54"/>
    </location>
</feature>
<dbReference type="AlphaFoldDB" id="A0A699YY19"/>
<protein>
    <submittedName>
        <fullName evidence="2">Uncharacterized protein</fullName>
    </submittedName>
</protein>
<accession>A0A699YY19</accession>
<sequence>MLFCFCASAVEEDKHELLDVVKPKDPDPQHPAKEGAETEPCKAAQDGHADEKGKLVIKKPSIAVELDLESDSHTSTCIVTMSHPISQFSPRHDQAVQSVQGPDPPLNRTSSEALSAVHALTSCSEAMPATQA</sequence>
<evidence type="ECO:0000313" key="3">
    <source>
        <dbReference type="Proteomes" id="UP000485058"/>
    </source>
</evidence>
<name>A0A699YY19_HAELA</name>
<feature type="region of interest" description="Disordered" evidence="1">
    <location>
        <begin position="88"/>
        <end position="109"/>
    </location>
</feature>
<organism evidence="2 3">
    <name type="scientific">Haematococcus lacustris</name>
    <name type="common">Green alga</name>
    <name type="synonym">Haematococcus pluvialis</name>
    <dbReference type="NCBI Taxonomy" id="44745"/>
    <lineage>
        <taxon>Eukaryota</taxon>
        <taxon>Viridiplantae</taxon>
        <taxon>Chlorophyta</taxon>
        <taxon>core chlorophytes</taxon>
        <taxon>Chlorophyceae</taxon>
        <taxon>CS clade</taxon>
        <taxon>Chlamydomonadales</taxon>
        <taxon>Haematococcaceae</taxon>
        <taxon>Haematococcus</taxon>
    </lineage>
</organism>
<gene>
    <name evidence="2" type="ORF">HaLaN_06959</name>
</gene>
<comment type="caution">
    <text evidence="2">The sequence shown here is derived from an EMBL/GenBank/DDBJ whole genome shotgun (WGS) entry which is preliminary data.</text>
</comment>
<dbReference type="Proteomes" id="UP000485058">
    <property type="component" value="Unassembled WGS sequence"/>
</dbReference>
<feature type="non-terminal residue" evidence="2">
    <location>
        <position position="1"/>
    </location>
</feature>
<evidence type="ECO:0000256" key="1">
    <source>
        <dbReference type="SAM" id="MobiDB-lite"/>
    </source>
</evidence>
<reference evidence="2 3" key="1">
    <citation type="submission" date="2020-02" db="EMBL/GenBank/DDBJ databases">
        <title>Draft genome sequence of Haematococcus lacustris strain NIES-144.</title>
        <authorList>
            <person name="Morimoto D."/>
            <person name="Nakagawa S."/>
            <person name="Yoshida T."/>
            <person name="Sawayama S."/>
        </authorList>
    </citation>
    <scope>NUCLEOTIDE SEQUENCE [LARGE SCALE GENOMIC DNA]</scope>
    <source>
        <strain evidence="2 3">NIES-144</strain>
    </source>
</reference>
<proteinExistence type="predicted"/>
<feature type="compositionally biased region" description="Polar residues" evidence="1">
    <location>
        <begin position="88"/>
        <end position="100"/>
    </location>
</feature>
<feature type="non-terminal residue" evidence="2">
    <location>
        <position position="132"/>
    </location>
</feature>
<keyword evidence="3" id="KW-1185">Reference proteome</keyword>
<dbReference type="EMBL" id="BLLF01000405">
    <property type="protein sequence ID" value="GFH11459.1"/>
    <property type="molecule type" value="Genomic_DNA"/>
</dbReference>